<proteinExistence type="predicted"/>
<protein>
    <submittedName>
        <fullName evidence="1">Uncharacterized protein</fullName>
    </submittedName>
</protein>
<keyword evidence="2" id="KW-1185">Reference proteome</keyword>
<accession>A0A3S5ALG6</accession>
<dbReference type="Proteomes" id="UP000784294">
    <property type="component" value="Unassembled WGS sequence"/>
</dbReference>
<name>A0A3S5ALG6_9PLAT</name>
<dbReference type="AlphaFoldDB" id="A0A3S5ALG6"/>
<gene>
    <name evidence="1" type="ORF">PXEA_LOCUS33289</name>
</gene>
<sequence>MLHSLNGSGRTADSRTEENLVNDAASNDLLTQAQVILHHKRNRVLPSDLEPASARFTWSNDDETRELLKQPGVIAGSFSIFL</sequence>
<evidence type="ECO:0000313" key="2">
    <source>
        <dbReference type="Proteomes" id="UP000784294"/>
    </source>
</evidence>
<dbReference type="EMBL" id="CAAALY010262761">
    <property type="protein sequence ID" value="VEL39849.1"/>
    <property type="molecule type" value="Genomic_DNA"/>
</dbReference>
<comment type="caution">
    <text evidence="1">The sequence shown here is derived from an EMBL/GenBank/DDBJ whole genome shotgun (WGS) entry which is preliminary data.</text>
</comment>
<organism evidence="1 2">
    <name type="scientific">Protopolystoma xenopodis</name>
    <dbReference type="NCBI Taxonomy" id="117903"/>
    <lineage>
        <taxon>Eukaryota</taxon>
        <taxon>Metazoa</taxon>
        <taxon>Spiralia</taxon>
        <taxon>Lophotrochozoa</taxon>
        <taxon>Platyhelminthes</taxon>
        <taxon>Monogenea</taxon>
        <taxon>Polyopisthocotylea</taxon>
        <taxon>Polystomatidea</taxon>
        <taxon>Polystomatidae</taxon>
        <taxon>Protopolystoma</taxon>
    </lineage>
</organism>
<reference evidence="1" key="1">
    <citation type="submission" date="2018-11" db="EMBL/GenBank/DDBJ databases">
        <authorList>
            <consortium name="Pathogen Informatics"/>
        </authorList>
    </citation>
    <scope>NUCLEOTIDE SEQUENCE</scope>
</reference>
<evidence type="ECO:0000313" key="1">
    <source>
        <dbReference type="EMBL" id="VEL39849.1"/>
    </source>
</evidence>